<dbReference type="Proteomes" id="UP000248079">
    <property type="component" value="Unassembled WGS sequence"/>
</dbReference>
<dbReference type="Pfam" id="PF09674">
    <property type="entry name" value="DUF2400"/>
    <property type="match status" value="1"/>
</dbReference>
<name>A0A2V3ZRZ9_9BACT</name>
<dbReference type="OrthoDB" id="9773332at2"/>
<dbReference type="AlphaFoldDB" id="A0A2V3ZRZ9"/>
<protein>
    <submittedName>
        <fullName evidence="1">TIGR02757 family protein</fullName>
    </submittedName>
</protein>
<gene>
    <name evidence="1" type="ORF">DF185_21025</name>
</gene>
<dbReference type="EMBL" id="QFLI01000013">
    <property type="protein sequence ID" value="PXX96043.1"/>
    <property type="molecule type" value="Genomic_DNA"/>
</dbReference>
<dbReference type="InterPro" id="IPR014127">
    <property type="entry name" value="CHP02757"/>
</dbReference>
<keyword evidence="2" id="KW-1185">Reference proteome</keyword>
<evidence type="ECO:0000313" key="2">
    <source>
        <dbReference type="Proteomes" id="UP000248079"/>
    </source>
</evidence>
<evidence type="ECO:0000313" key="1">
    <source>
        <dbReference type="EMBL" id="PXX96043.1"/>
    </source>
</evidence>
<organism evidence="1 2">
    <name type="scientific">Marinifilum breve</name>
    <dbReference type="NCBI Taxonomy" id="2184082"/>
    <lineage>
        <taxon>Bacteria</taxon>
        <taxon>Pseudomonadati</taxon>
        <taxon>Bacteroidota</taxon>
        <taxon>Bacteroidia</taxon>
        <taxon>Marinilabiliales</taxon>
        <taxon>Marinifilaceae</taxon>
    </lineage>
</organism>
<comment type="caution">
    <text evidence="1">The sequence shown here is derived from an EMBL/GenBank/DDBJ whole genome shotgun (WGS) entry which is preliminary data.</text>
</comment>
<reference evidence="1 2" key="1">
    <citation type="submission" date="2018-05" db="EMBL/GenBank/DDBJ databases">
        <title>Marinifilum breve JC075T sp. nov., a marine bacterium isolated from Yongle Blue Hole in the South China Sea.</title>
        <authorList>
            <person name="Fu T."/>
        </authorList>
    </citation>
    <scope>NUCLEOTIDE SEQUENCE [LARGE SCALE GENOMIC DNA]</scope>
    <source>
        <strain evidence="1 2">JC075</strain>
    </source>
</reference>
<dbReference type="RefSeq" id="WP_110363380.1">
    <property type="nucleotide sequence ID" value="NZ_QFLI01000013.1"/>
</dbReference>
<dbReference type="NCBIfam" id="TIGR02757">
    <property type="entry name" value="TIGR02757 family protein"/>
    <property type="match status" value="1"/>
</dbReference>
<sequence>MNFADLKDFLEEKYDLYNRESFIETDPILIPKQFSRKEDIEIAGFLSASIAWGQRPTIIRNAKRLMEFMNQQPYEFLMNSSEADLDVFREFKHRTFNGDDCIFFIKSLKNIYSKHDGLESVFTKGFEMDGDVKSAIAYFREVFFETEHLARTQKHISNVLKKSSAKRINMYLRWMVRDDERKVDFGLWKGIEAKDLFLPLDVHTGNVGRKLGLLTRKQSDWPAVEEITKSLRSFDSNDPVKYDYALFGLGIFEKF</sequence>
<accession>A0A2V3ZRZ9</accession>
<proteinExistence type="predicted"/>